<keyword evidence="10" id="KW-1185">Reference proteome</keyword>
<keyword evidence="3 6" id="KW-0812">Transmembrane</keyword>
<comment type="subcellular location">
    <subcellularLocation>
        <location evidence="1 6">Cell membrane</location>
        <topology evidence="1 6">Multi-pass membrane protein</topology>
    </subcellularLocation>
</comment>
<keyword evidence="5 6" id="KW-0472">Membrane</keyword>
<evidence type="ECO:0000256" key="2">
    <source>
        <dbReference type="ARBA" id="ARBA00022475"/>
    </source>
</evidence>
<evidence type="ECO:0000259" key="7">
    <source>
        <dbReference type="Pfam" id="PF10035"/>
    </source>
</evidence>
<accession>A0A198A4N5</accession>
<dbReference type="OrthoDB" id="48231at2"/>
<keyword evidence="4 6" id="KW-1133">Transmembrane helix</keyword>
<dbReference type="Pfam" id="PF18955">
    <property type="entry name" value="DUF5698"/>
    <property type="match status" value="1"/>
</dbReference>
<dbReference type="InterPro" id="IPR044035">
    <property type="entry name" value="DUF5698"/>
</dbReference>
<dbReference type="STRING" id="1850517.A8708_05390"/>
<dbReference type="RefSeq" id="WP_068667630.1">
    <property type="nucleotide sequence ID" value="NZ_LYPB01000077.1"/>
</dbReference>
<gene>
    <name evidence="9" type="ORF">A8708_05390</name>
</gene>
<dbReference type="PANTHER" id="PTHR40060:SF1">
    <property type="entry name" value="UPF0316 PROTEIN YEBE"/>
    <property type="match status" value="1"/>
</dbReference>
<evidence type="ECO:0000259" key="8">
    <source>
        <dbReference type="Pfam" id="PF18955"/>
    </source>
</evidence>
<feature type="domain" description="DUF5698" evidence="8">
    <location>
        <begin position="20"/>
        <end position="76"/>
    </location>
</feature>
<reference evidence="9 10" key="1">
    <citation type="submission" date="2016-05" db="EMBL/GenBank/DDBJ databases">
        <title>Paenibacillus sp. 1ZS3-15 nov., isolated from the rhizosphere soil.</title>
        <authorList>
            <person name="Zhang X.X."/>
            <person name="Zhang J."/>
        </authorList>
    </citation>
    <scope>NUCLEOTIDE SEQUENCE [LARGE SCALE GENOMIC DNA]</scope>
    <source>
        <strain evidence="9 10">1ZS3-15</strain>
    </source>
</reference>
<organism evidence="9 10">
    <name type="scientific">Paenibacillus oryzisoli</name>
    <dbReference type="NCBI Taxonomy" id="1850517"/>
    <lineage>
        <taxon>Bacteria</taxon>
        <taxon>Bacillati</taxon>
        <taxon>Bacillota</taxon>
        <taxon>Bacilli</taxon>
        <taxon>Bacillales</taxon>
        <taxon>Paenibacillaceae</taxon>
        <taxon>Paenibacillus</taxon>
    </lineage>
</organism>
<dbReference type="EMBL" id="LYPB01000077">
    <property type="protein sequence ID" value="OAS16016.1"/>
    <property type="molecule type" value="Genomic_DNA"/>
</dbReference>
<proteinExistence type="inferred from homology"/>
<comment type="similarity">
    <text evidence="6">Belongs to the UPF0316 family.</text>
</comment>
<evidence type="ECO:0000313" key="9">
    <source>
        <dbReference type="EMBL" id="OAS16016.1"/>
    </source>
</evidence>
<dbReference type="InterPro" id="IPR019264">
    <property type="entry name" value="DUF2179"/>
</dbReference>
<dbReference type="CDD" id="cd16381">
    <property type="entry name" value="YitT_C_like_1"/>
    <property type="match status" value="1"/>
</dbReference>
<evidence type="ECO:0000256" key="4">
    <source>
        <dbReference type="ARBA" id="ARBA00022989"/>
    </source>
</evidence>
<keyword evidence="2 6" id="KW-1003">Cell membrane</keyword>
<evidence type="ECO:0000256" key="5">
    <source>
        <dbReference type="ARBA" id="ARBA00023136"/>
    </source>
</evidence>
<name>A0A198A4N5_9BACL</name>
<dbReference type="NCBIfam" id="NF003194">
    <property type="entry name" value="PRK04164.1-5"/>
    <property type="match status" value="1"/>
</dbReference>
<dbReference type="PANTHER" id="PTHR40060">
    <property type="entry name" value="UPF0316 PROTEIN YEBE"/>
    <property type="match status" value="1"/>
</dbReference>
<evidence type="ECO:0000256" key="3">
    <source>
        <dbReference type="ARBA" id="ARBA00022692"/>
    </source>
</evidence>
<evidence type="ECO:0000256" key="6">
    <source>
        <dbReference type="HAMAP-Rule" id="MF_01515"/>
    </source>
</evidence>
<dbReference type="GO" id="GO:0005886">
    <property type="term" value="C:plasma membrane"/>
    <property type="evidence" value="ECO:0007669"/>
    <property type="project" value="UniProtKB-SubCell"/>
</dbReference>
<protein>
    <recommendedName>
        <fullName evidence="6">UPF0316 protein A8708_05390</fullName>
    </recommendedName>
</protein>
<dbReference type="AlphaFoldDB" id="A0A198A4N5"/>
<comment type="caution">
    <text evidence="9">The sequence shown here is derived from an EMBL/GenBank/DDBJ whole genome shotgun (WGS) entry which is preliminary data.</text>
</comment>
<dbReference type="Proteomes" id="UP000078454">
    <property type="component" value="Unassembled WGS sequence"/>
</dbReference>
<dbReference type="HAMAP" id="MF_01515">
    <property type="entry name" value="UPF0316"/>
    <property type="match status" value="1"/>
</dbReference>
<feature type="domain" description="DUF2179" evidence="7">
    <location>
        <begin position="110"/>
        <end position="162"/>
    </location>
</feature>
<feature type="transmembrane region" description="Helical" evidence="6">
    <location>
        <begin position="60"/>
        <end position="79"/>
    </location>
</feature>
<dbReference type="InterPro" id="IPR022930">
    <property type="entry name" value="UPF0316"/>
</dbReference>
<evidence type="ECO:0000313" key="10">
    <source>
        <dbReference type="Proteomes" id="UP000078454"/>
    </source>
</evidence>
<evidence type="ECO:0000256" key="1">
    <source>
        <dbReference type="ARBA" id="ARBA00004651"/>
    </source>
</evidence>
<dbReference type="Pfam" id="PF10035">
    <property type="entry name" value="DUF2179"/>
    <property type="match status" value="1"/>
</dbReference>
<sequence length="171" mass="19340">MLSLLSSILAIQIVYVSCFTLRMILTLKGEKYTAAAISMLEILIYVMGLNLVLKYVNQPACLVVYAVGYGLGVLVGSWIEEKLALGYVTIKVITNELQSDMAYHLRREGFGVTSWLGWGRDGERLVLEVLARRKNEKYLYACIRNVDSKAFIITLEPKSLHGGFWLKMIRK</sequence>
<feature type="transmembrane region" description="Helical" evidence="6">
    <location>
        <begin position="34"/>
        <end position="53"/>
    </location>
</feature>